<gene>
    <name evidence="4" type="ORF">J2S20_002418</name>
</gene>
<dbReference type="InterPro" id="IPR025668">
    <property type="entry name" value="Tnp_DDE_dom"/>
</dbReference>
<keyword evidence="2" id="KW-0812">Transmembrane</keyword>
<feature type="region of interest" description="Disordered" evidence="1">
    <location>
        <begin position="102"/>
        <end position="124"/>
    </location>
</feature>
<comment type="caution">
    <text evidence="4">The sequence shown here is derived from an EMBL/GenBank/DDBJ whole genome shotgun (WGS) entry which is preliminary data.</text>
</comment>
<proteinExistence type="predicted"/>
<protein>
    <recommendedName>
        <fullName evidence="3">Transposase DDE domain-containing protein</fullName>
    </recommendedName>
</protein>
<dbReference type="Pfam" id="PF13586">
    <property type="entry name" value="DDE_Tnp_1_2"/>
    <property type="match status" value="1"/>
</dbReference>
<feature type="transmembrane region" description="Helical" evidence="2">
    <location>
        <begin position="160"/>
        <end position="183"/>
    </location>
</feature>
<keyword evidence="2" id="KW-1133">Transmembrane helix</keyword>
<reference evidence="4" key="1">
    <citation type="submission" date="2023-07" db="EMBL/GenBank/DDBJ databases">
        <title>Genomic Encyclopedia of Type Strains, Phase IV (KMG-IV): sequencing the most valuable type-strain genomes for metagenomic binning, comparative biology and taxonomic classification.</title>
        <authorList>
            <person name="Goeker M."/>
        </authorList>
    </citation>
    <scope>NUCLEOTIDE SEQUENCE</scope>
    <source>
        <strain evidence="4">DSM 19659</strain>
    </source>
</reference>
<evidence type="ECO:0000256" key="2">
    <source>
        <dbReference type="SAM" id="Phobius"/>
    </source>
</evidence>
<keyword evidence="5" id="KW-1185">Reference proteome</keyword>
<name>A0AAE3VCZ6_9FIRM</name>
<evidence type="ECO:0000313" key="4">
    <source>
        <dbReference type="EMBL" id="MDQ0153695.1"/>
    </source>
</evidence>
<accession>A0AAE3VCZ6</accession>
<evidence type="ECO:0000256" key="1">
    <source>
        <dbReference type="SAM" id="MobiDB-lite"/>
    </source>
</evidence>
<dbReference type="Proteomes" id="UP001241537">
    <property type="component" value="Unassembled WGS sequence"/>
</dbReference>
<dbReference type="EMBL" id="JAUSTO010000036">
    <property type="protein sequence ID" value="MDQ0153695.1"/>
    <property type="molecule type" value="Genomic_DNA"/>
</dbReference>
<sequence>MFDKHTHRVEGRIVSISQPYLRPIVRGKAKAPTEFGAKYDVSIDEKGHARLEKIQFDLYNESSVFQRAVEAYYRRNGHYPERALVDQIYRTRKNRDYCKEHGIQMSGPKLGRPSRKTSTKEEYQDNTDRIEVERFFILDKRCIGAGLIMASMSDTTLSSIALSVFVTNLFAIPAGNIFLLYFAESENGSDSIHFIEFEAA</sequence>
<evidence type="ECO:0000313" key="5">
    <source>
        <dbReference type="Proteomes" id="UP001241537"/>
    </source>
</evidence>
<feature type="domain" description="Transposase DDE" evidence="3">
    <location>
        <begin position="84"/>
        <end position="169"/>
    </location>
</feature>
<evidence type="ECO:0000259" key="3">
    <source>
        <dbReference type="Pfam" id="PF13586"/>
    </source>
</evidence>
<organism evidence="4 5">
    <name type="scientific">Moryella indoligenes</name>
    <dbReference type="NCBI Taxonomy" id="371674"/>
    <lineage>
        <taxon>Bacteria</taxon>
        <taxon>Bacillati</taxon>
        <taxon>Bacillota</taxon>
        <taxon>Clostridia</taxon>
        <taxon>Lachnospirales</taxon>
        <taxon>Lachnospiraceae</taxon>
        <taxon>Moryella</taxon>
    </lineage>
</organism>
<keyword evidence="2" id="KW-0472">Membrane</keyword>
<dbReference type="AlphaFoldDB" id="A0AAE3VCZ6"/>